<reference evidence="7" key="1">
    <citation type="submission" date="2020-02" db="EMBL/GenBank/DDBJ databases">
        <title>Draft genome sequence of Candidatus Afipia apatlaquensis IBT-C3, a potential strain for decolorization of textile dyes.</title>
        <authorList>
            <person name="Sanchez-Reyes A."/>
            <person name="Breton-Deval L."/>
            <person name="Mangelson H."/>
            <person name="Sanchez-Flores A."/>
        </authorList>
    </citation>
    <scope>NUCLEOTIDE SEQUENCE [LARGE SCALE GENOMIC DNA]</scope>
    <source>
        <strain evidence="7">IBT-C3</strain>
    </source>
</reference>
<dbReference type="InterPro" id="IPR011545">
    <property type="entry name" value="DEAD/DEAH_box_helicase_dom"/>
</dbReference>
<dbReference type="Pfam" id="PF00270">
    <property type="entry name" value="DEAD"/>
    <property type="match status" value="1"/>
</dbReference>
<feature type="domain" description="Helicase C-terminal" evidence="6">
    <location>
        <begin position="611"/>
        <end position="784"/>
    </location>
</feature>
<dbReference type="PROSITE" id="PS51192">
    <property type="entry name" value="HELICASE_ATP_BIND_1"/>
    <property type="match status" value="1"/>
</dbReference>
<organism evidence="7 8">
    <name type="scientific">Candidatus Afipia apatlaquensis</name>
    <dbReference type="NCBI Taxonomy" id="2712852"/>
    <lineage>
        <taxon>Bacteria</taxon>
        <taxon>Pseudomonadati</taxon>
        <taxon>Pseudomonadota</taxon>
        <taxon>Alphaproteobacteria</taxon>
        <taxon>Hyphomicrobiales</taxon>
        <taxon>Nitrobacteraceae</taxon>
        <taxon>Afipia</taxon>
    </lineage>
</organism>
<evidence type="ECO:0000259" key="6">
    <source>
        <dbReference type="PROSITE" id="PS51194"/>
    </source>
</evidence>
<feature type="domain" description="Helicase ATP-binding" evidence="5">
    <location>
        <begin position="312"/>
        <end position="483"/>
    </location>
</feature>
<dbReference type="EMBL" id="JAAMRR010001018">
    <property type="protein sequence ID" value="NGX97378.1"/>
    <property type="molecule type" value="Genomic_DNA"/>
</dbReference>
<evidence type="ECO:0000313" key="8">
    <source>
        <dbReference type="Proteomes" id="UP000480266"/>
    </source>
</evidence>
<keyword evidence="3 7" id="KW-0347">Helicase</keyword>
<dbReference type="PANTHER" id="PTHR47961">
    <property type="entry name" value="DNA POLYMERASE THETA, PUTATIVE (AFU_ORTHOLOGUE AFUA_1G05260)-RELATED"/>
    <property type="match status" value="1"/>
</dbReference>
<keyword evidence="4" id="KW-0067">ATP-binding</keyword>
<keyword evidence="2" id="KW-0378">Hydrolase</keyword>
<name>A0A7C9RHY6_9BRAD</name>
<dbReference type="PROSITE" id="PS51194">
    <property type="entry name" value="HELICASE_CTER"/>
    <property type="match status" value="1"/>
</dbReference>
<evidence type="ECO:0000313" key="7">
    <source>
        <dbReference type="EMBL" id="NGX97378.1"/>
    </source>
</evidence>
<evidence type="ECO:0000256" key="4">
    <source>
        <dbReference type="ARBA" id="ARBA00022840"/>
    </source>
</evidence>
<evidence type="ECO:0000256" key="1">
    <source>
        <dbReference type="ARBA" id="ARBA00022741"/>
    </source>
</evidence>
<dbReference type="InterPro" id="IPR050474">
    <property type="entry name" value="Hel308_SKI2-like"/>
</dbReference>
<dbReference type="PANTHER" id="PTHR47961:SF6">
    <property type="entry name" value="DNA-DIRECTED DNA POLYMERASE"/>
    <property type="match status" value="1"/>
</dbReference>
<dbReference type="Proteomes" id="UP000480266">
    <property type="component" value="Unassembled WGS sequence"/>
</dbReference>
<dbReference type="GO" id="GO:0004386">
    <property type="term" value="F:helicase activity"/>
    <property type="evidence" value="ECO:0007669"/>
    <property type="project" value="UniProtKB-KW"/>
</dbReference>
<keyword evidence="1" id="KW-0547">Nucleotide-binding</keyword>
<dbReference type="InterPro" id="IPR014001">
    <property type="entry name" value="Helicase_ATP-bd"/>
</dbReference>
<proteinExistence type="predicted"/>
<dbReference type="GO" id="GO:0005524">
    <property type="term" value="F:ATP binding"/>
    <property type="evidence" value="ECO:0007669"/>
    <property type="project" value="UniProtKB-KW"/>
</dbReference>
<dbReference type="GO" id="GO:0016787">
    <property type="term" value="F:hydrolase activity"/>
    <property type="evidence" value="ECO:0007669"/>
    <property type="project" value="UniProtKB-KW"/>
</dbReference>
<dbReference type="InterPro" id="IPR001650">
    <property type="entry name" value="Helicase_C-like"/>
</dbReference>
<protein>
    <submittedName>
        <fullName evidence="7">DEAD/DEAH box helicase</fullName>
    </submittedName>
</protein>
<sequence length="934" mass="101266">MFDVETSRLIRRAPALRGVDPNVLPQELTGIYAELVALRLREDELVAASDRAILLERLSRIATVYEACADVTVDNERRRASAFVAATAHQILGRVMAGAYDVSLPYLTVSSIHPLLAAPLLFLVAEQNADAREAARSLTDVRDDNLIKSALIETVYDLASESYQSILDRAARLEQMRAPINEFGDAAIEQALYGLCWSGIVQLVSRLMGVESPATQFLNFDSPQNAFERVLELSVEDLNLADFGEGDSYAVFGGPRHLAALLRHLADGLEGAGVANIPPPQDASPEFWVPWLKHRAKSKPIIWSNHRRALETNFLNRGTSAVLVLPTGAGKTTLSELKIAATLAAEHKVVFIVPTLALVDQLRDDLAESFPASIGDIEVAADGDLTGTLSVPELSSIEVMTPERCLALMSHNADALEDVGLVVFDECHLLSPQGGGKRSLDAMLCLIQAIRRAPHADLLLLSAMLTNAADFADWIAEITTRPCVAFQDSWKPSRQARGVIVYDQNEVQEIRRSATRANRAAKTKTKLKRKKDVVPFAVFGLHQNWNQGAAADIRLIKLSDDPVELTVKKNGYATPNSNKVAARLAIDACAAGLKTIVFVQQPGHAVSTARNISGKLEATYTLTASETALWGNIQAELGGSEHSLINIGAAALPHNGDMIPLERRLAESLYKKRDGVDVIVATPTLAQGMNLPAQLAILAGDKRHDDDEGRSALAAHELLNAAGRAGRAGHLANGVVLMVPEPIETFHNGRPSDSAFSKLRAILPQDDKCVAIADPITRVLDRIQSGDTNSLDVRYFISRIQAADDPEQAAENALNTVRRSFSKFLADRRNEAENFETKVLALQAVIAQPSDIDADVSAIAASYGLAADPLAKARARMEADFESLPTSIGGWVEWLIQFFKADRQSYEALMELDAGIALSVMRGDLPLSFSSTWS</sequence>
<evidence type="ECO:0000256" key="3">
    <source>
        <dbReference type="ARBA" id="ARBA00022806"/>
    </source>
</evidence>
<dbReference type="InterPro" id="IPR027417">
    <property type="entry name" value="P-loop_NTPase"/>
</dbReference>
<dbReference type="SUPFAM" id="SSF52540">
    <property type="entry name" value="P-loop containing nucleoside triphosphate hydrolases"/>
    <property type="match status" value="1"/>
</dbReference>
<dbReference type="AlphaFoldDB" id="A0A7C9RHY6"/>
<evidence type="ECO:0000259" key="5">
    <source>
        <dbReference type="PROSITE" id="PS51192"/>
    </source>
</evidence>
<dbReference type="Gene3D" id="3.40.50.300">
    <property type="entry name" value="P-loop containing nucleotide triphosphate hydrolases"/>
    <property type="match status" value="2"/>
</dbReference>
<dbReference type="SMART" id="SM00490">
    <property type="entry name" value="HELICc"/>
    <property type="match status" value="1"/>
</dbReference>
<evidence type="ECO:0000256" key="2">
    <source>
        <dbReference type="ARBA" id="ARBA00022801"/>
    </source>
</evidence>
<comment type="caution">
    <text evidence="7">The sequence shown here is derived from an EMBL/GenBank/DDBJ whole genome shotgun (WGS) entry which is preliminary data.</text>
</comment>
<accession>A0A7C9RHY6</accession>
<gene>
    <name evidence="7" type="ORF">G4V63_19890</name>
</gene>
<dbReference type="GO" id="GO:0003676">
    <property type="term" value="F:nucleic acid binding"/>
    <property type="evidence" value="ECO:0007669"/>
    <property type="project" value="InterPro"/>
</dbReference>
<keyword evidence="8" id="KW-1185">Reference proteome</keyword>
<dbReference type="SMART" id="SM00487">
    <property type="entry name" value="DEXDc"/>
    <property type="match status" value="1"/>
</dbReference>